<reference evidence="1 4" key="1">
    <citation type="submission" date="2016-04" db="EMBL/GenBank/DDBJ databases">
        <authorList>
            <person name="Evans L.H."/>
            <person name="Alamgir A."/>
            <person name="Owens N."/>
            <person name="Weber N.D."/>
            <person name="Virtaneva K."/>
            <person name="Barbian K."/>
            <person name="Babar A."/>
            <person name="Rosenke K."/>
        </authorList>
    </citation>
    <scope>NUCLEOTIDE SEQUENCE [LARGE SCALE GENOMIC DNA]</scope>
    <source>
        <strain evidence="1">S5</strain>
        <strain evidence="4">S5(T) (JCM 30642 \VKM B-2941)</strain>
    </source>
</reference>
<dbReference type="Proteomes" id="UP000195607">
    <property type="component" value="Chromosome I"/>
</dbReference>
<dbReference type="EMBL" id="LT719092">
    <property type="protein sequence ID" value="SJK84460.1"/>
    <property type="molecule type" value="Genomic_DNA"/>
</dbReference>
<evidence type="ECO:0000313" key="1">
    <source>
        <dbReference type="EMBL" id="SIM48445.1"/>
    </source>
</evidence>
<dbReference type="RefSeq" id="WP_021789866.1">
    <property type="nucleotide sequence ID" value="NZ_LT671858.1"/>
</dbReference>
<evidence type="ECO:0000313" key="3">
    <source>
        <dbReference type="Proteomes" id="UP000187822"/>
    </source>
</evidence>
<proteinExistence type="predicted"/>
<keyword evidence="3" id="KW-1185">Reference proteome</keyword>
<sequence length="77" mass="8807">MVEKKIELKIYGMTCEDCAFTIKNEMEKIGAKDINIDYKKGIGSLKLDDSEDPKDRILKSPVFSPQSHYKAIIKKVE</sequence>
<dbReference type="AlphaFoldDB" id="A0A1N5TK92"/>
<dbReference type="CDD" id="cd00371">
    <property type="entry name" value="HMA"/>
    <property type="match status" value="1"/>
</dbReference>
<protein>
    <submittedName>
        <fullName evidence="1">Metallochaperone</fullName>
    </submittedName>
</protein>
<dbReference type="STRING" id="1673428.CPM_0585"/>
<name>A0A1N5TK92_9ARCH</name>
<dbReference type="Proteomes" id="UP000187822">
    <property type="component" value="Chromosome I"/>
</dbReference>
<dbReference type="OrthoDB" id="44171at2157"/>
<dbReference type="InterPro" id="IPR036163">
    <property type="entry name" value="HMA_dom_sf"/>
</dbReference>
<dbReference type="KEGG" id="cdiv:CPM_0585"/>
<gene>
    <name evidence="2" type="ORF">CPM_0585</name>
    <name evidence="1" type="ORF">CSP5_0592</name>
</gene>
<accession>A0A1N5TK92</accession>
<evidence type="ECO:0000313" key="4">
    <source>
        <dbReference type="Proteomes" id="UP000195607"/>
    </source>
</evidence>
<reference evidence="3" key="3">
    <citation type="submission" date="2016-06" db="EMBL/GenBank/DDBJ databases">
        <authorList>
            <person name="Toshchakov V.S."/>
        </authorList>
    </citation>
    <scope>NUCLEOTIDE SEQUENCE [LARGE SCALE GENOMIC DNA]</scope>
    <source>
        <strain>PM4 (JCM 30641</strain>
        <strain evidence="3">\VKM B-2940)</strain>
    </source>
</reference>
<dbReference type="Gene3D" id="3.30.70.100">
    <property type="match status" value="1"/>
</dbReference>
<dbReference type="SUPFAM" id="SSF55008">
    <property type="entry name" value="HMA, heavy metal-associated domain"/>
    <property type="match status" value="1"/>
</dbReference>
<dbReference type="EMBL" id="LT671858">
    <property type="protein sequence ID" value="SIM48445.1"/>
    <property type="molecule type" value="Genomic_DNA"/>
</dbReference>
<organism evidence="1 4">
    <name type="scientific">Cuniculiplasma divulgatum</name>
    <dbReference type="NCBI Taxonomy" id="1673428"/>
    <lineage>
        <taxon>Archaea</taxon>
        <taxon>Methanobacteriati</taxon>
        <taxon>Thermoplasmatota</taxon>
        <taxon>Thermoplasmata</taxon>
        <taxon>Thermoplasmatales</taxon>
        <taxon>Cuniculiplasmataceae</taxon>
        <taxon>Cuniculiplasma</taxon>
    </lineage>
</organism>
<dbReference type="GO" id="GO:0046872">
    <property type="term" value="F:metal ion binding"/>
    <property type="evidence" value="ECO:0007669"/>
    <property type="project" value="InterPro"/>
</dbReference>
<dbReference type="GeneID" id="41587884"/>
<reference evidence="2" key="2">
    <citation type="submission" date="2016-06" db="EMBL/GenBank/DDBJ databases">
        <authorList>
            <person name="Olsen C.W."/>
            <person name="Carey S."/>
            <person name="Hinshaw L."/>
            <person name="Karasin A.I."/>
        </authorList>
    </citation>
    <scope>NUCLEOTIDE SEQUENCE [LARGE SCALE GENOMIC DNA]</scope>
    <source>
        <strain evidence="2">PM4</strain>
    </source>
</reference>
<dbReference type="InterPro" id="IPR006121">
    <property type="entry name" value="HMA_dom"/>
</dbReference>
<evidence type="ECO:0000313" key="2">
    <source>
        <dbReference type="EMBL" id="SJK84460.1"/>
    </source>
</evidence>